<evidence type="ECO:0000313" key="4">
    <source>
        <dbReference type="Proteomes" id="UP000321258"/>
    </source>
</evidence>
<dbReference type="PROSITE" id="PS51318">
    <property type="entry name" value="TAT"/>
    <property type="match status" value="1"/>
</dbReference>
<reference evidence="3 4" key="1">
    <citation type="submission" date="2019-07" db="EMBL/GenBank/DDBJ databases">
        <title>Whole genome shotgun sequence of Methylobacterium haplocladii NBRC 107714.</title>
        <authorList>
            <person name="Hosoyama A."/>
            <person name="Uohara A."/>
            <person name="Ohji S."/>
            <person name="Ichikawa N."/>
        </authorList>
    </citation>
    <scope>NUCLEOTIDE SEQUENCE [LARGE SCALE GENOMIC DNA]</scope>
    <source>
        <strain evidence="3 4">NBRC 107714</strain>
    </source>
</reference>
<evidence type="ECO:0000256" key="1">
    <source>
        <dbReference type="SAM" id="MobiDB-lite"/>
    </source>
</evidence>
<feature type="compositionally biased region" description="Basic and acidic residues" evidence="1">
    <location>
        <begin position="1"/>
        <end position="11"/>
    </location>
</feature>
<dbReference type="AlphaFoldDB" id="A0A512ING4"/>
<dbReference type="InterPro" id="IPR013766">
    <property type="entry name" value="Thioredoxin_domain"/>
</dbReference>
<dbReference type="CDD" id="cd02947">
    <property type="entry name" value="TRX_family"/>
    <property type="match status" value="1"/>
</dbReference>
<dbReference type="InterPro" id="IPR006311">
    <property type="entry name" value="TAT_signal"/>
</dbReference>
<feature type="domain" description="Thioredoxin" evidence="2">
    <location>
        <begin position="30"/>
        <end position="152"/>
    </location>
</feature>
<sequence length="152" mass="16513">MGRTTVSDRRPMTAGAHPTERPTPMIRRSLLALVATASIGLPAARAADFVPYTPEALAAAQKAGKPILVEISAPWCPICKTQKPILSKLGADPRFKDLQVFDVDFDSQKPSLKTLNARMQSTIIVFKGDKEMGRSIGETQPEWIEGLAEKAL</sequence>
<dbReference type="Pfam" id="PF00085">
    <property type="entry name" value="Thioredoxin"/>
    <property type="match status" value="1"/>
</dbReference>
<name>A0A512ING4_9HYPH</name>
<evidence type="ECO:0000313" key="3">
    <source>
        <dbReference type="EMBL" id="GEO99256.1"/>
    </source>
</evidence>
<accession>A0A512ING4</accession>
<dbReference type="EMBL" id="BJZT01000015">
    <property type="protein sequence ID" value="GEO99256.1"/>
    <property type="molecule type" value="Genomic_DNA"/>
</dbReference>
<dbReference type="InterPro" id="IPR036249">
    <property type="entry name" value="Thioredoxin-like_sf"/>
</dbReference>
<protein>
    <recommendedName>
        <fullName evidence="2">Thioredoxin domain-containing protein</fullName>
    </recommendedName>
</protein>
<keyword evidence="4" id="KW-1185">Reference proteome</keyword>
<comment type="caution">
    <text evidence="3">The sequence shown here is derived from an EMBL/GenBank/DDBJ whole genome shotgun (WGS) entry which is preliminary data.</text>
</comment>
<evidence type="ECO:0000259" key="2">
    <source>
        <dbReference type="PROSITE" id="PS51352"/>
    </source>
</evidence>
<dbReference type="PROSITE" id="PS51352">
    <property type="entry name" value="THIOREDOXIN_2"/>
    <property type="match status" value="1"/>
</dbReference>
<proteinExistence type="predicted"/>
<dbReference type="Proteomes" id="UP000321258">
    <property type="component" value="Unassembled WGS sequence"/>
</dbReference>
<gene>
    <name evidence="3" type="ORF">MHA02_16440</name>
</gene>
<feature type="region of interest" description="Disordered" evidence="1">
    <location>
        <begin position="1"/>
        <end position="22"/>
    </location>
</feature>
<dbReference type="Gene3D" id="3.40.30.10">
    <property type="entry name" value="Glutaredoxin"/>
    <property type="match status" value="1"/>
</dbReference>
<dbReference type="SUPFAM" id="SSF52833">
    <property type="entry name" value="Thioredoxin-like"/>
    <property type="match status" value="1"/>
</dbReference>
<organism evidence="3 4">
    <name type="scientific">Methylobacterium haplocladii</name>
    <dbReference type="NCBI Taxonomy" id="1176176"/>
    <lineage>
        <taxon>Bacteria</taxon>
        <taxon>Pseudomonadati</taxon>
        <taxon>Pseudomonadota</taxon>
        <taxon>Alphaproteobacteria</taxon>
        <taxon>Hyphomicrobiales</taxon>
        <taxon>Methylobacteriaceae</taxon>
        <taxon>Methylobacterium</taxon>
    </lineage>
</organism>